<dbReference type="GO" id="GO:0035999">
    <property type="term" value="P:tetrahydrofolate interconversion"/>
    <property type="evidence" value="ECO:0007669"/>
    <property type="project" value="TreeGrafter"/>
</dbReference>
<evidence type="ECO:0000256" key="4">
    <source>
        <dbReference type="ARBA" id="ARBA00036539"/>
    </source>
</evidence>
<keyword evidence="8" id="KW-1185">Reference proteome</keyword>
<comment type="catalytic activity">
    <reaction evidence="4 6">
        <text>(6S)-5-formyl-5,6,7,8-tetrahydrofolate + ATP = (6R)-5,10-methenyltetrahydrofolate + ADP + phosphate</text>
        <dbReference type="Rhea" id="RHEA:10488"/>
        <dbReference type="ChEBI" id="CHEBI:30616"/>
        <dbReference type="ChEBI" id="CHEBI:43474"/>
        <dbReference type="ChEBI" id="CHEBI:57455"/>
        <dbReference type="ChEBI" id="CHEBI:57457"/>
        <dbReference type="ChEBI" id="CHEBI:456216"/>
        <dbReference type="EC" id="6.3.3.2"/>
    </reaction>
</comment>
<dbReference type="GO" id="GO:0030272">
    <property type="term" value="F:5-formyltetrahydrofolate cyclo-ligase activity"/>
    <property type="evidence" value="ECO:0007669"/>
    <property type="project" value="UniProtKB-EC"/>
</dbReference>
<keyword evidence="2 6" id="KW-0547">Nucleotide-binding</keyword>
<gene>
    <name evidence="7" type="ORF">LCOR_00800.1</name>
</gene>
<comment type="similarity">
    <text evidence="1 6">Belongs to the 5-formyltetrahydrofolate cyclo-ligase family.</text>
</comment>
<organism evidence="7 8">
    <name type="scientific">Lichtheimia corymbifera JMRC:FSU:9682</name>
    <dbReference type="NCBI Taxonomy" id="1263082"/>
    <lineage>
        <taxon>Eukaryota</taxon>
        <taxon>Fungi</taxon>
        <taxon>Fungi incertae sedis</taxon>
        <taxon>Mucoromycota</taxon>
        <taxon>Mucoromycotina</taxon>
        <taxon>Mucoromycetes</taxon>
        <taxon>Mucorales</taxon>
        <taxon>Lichtheimiaceae</taxon>
        <taxon>Lichtheimia</taxon>
    </lineage>
</organism>
<dbReference type="GO" id="GO:0009396">
    <property type="term" value="P:folic acid-containing compound biosynthetic process"/>
    <property type="evidence" value="ECO:0007669"/>
    <property type="project" value="TreeGrafter"/>
</dbReference>
<dbReference type="NCBIfam" id="TIGR02727">
    <property type="entry name" value="MTHFS_bact"/>
    <property type="match status" value="1"/>
</dbReference>
<evidence type="ECO:0000313" key="8">
    <source>
        <dbReference type="Proteomes" id="UP000027586"/>
    </source>
</evidence>
<name>A0A068RGF5_9FUNG</name>
<evidence type="ECO:0000256" key="1">
    <source>
        <dbReference type="ARBA" id="ARBA00010638"/>
    </source>
</evidence>
<proteinExistence type="inferred from homology"/>
<dbReference type="SUPFAM" id="SSF100950">
    <property type="entry name" value="NagB/RpiA/CoA transferase-like"/>
    <property type="match status" value="1"/>
</dbReference>
<keyword evidence="3 6" id="KW-0067">ATP-binding</keyword>
<accession>A0A068RGF5</accession>
<dbReference type="AlphaFoldDB" id="A0A068RGF5"/>
<evidence type="ECO:0000256" key="6">
    <source>
        <dbReference type="RuleBase" id="RU361279"/>
    </source>
</evidence>
<dbReference type="GO" id="GO:0005524">
    <property type="term" value="F:ATP binding"/>
    <property type="evidence" value="ECO:0007669"/>
    <property type="project" value="UniProtKB-KW"/>
</dbReference>
<dbReference type="OrthoDB" id="2015992at2759"/>
<evidence type="ECO:0000256" key="2">
    <source>
        <dbReference type="ARBA" id="ARBA00022741"/>
    </source>
</evidence>
<evidence type="ECO:0000313" key="7">
    <source>
        <dbReference type="EMBL" id="CDH49039.1"/>
    </source>
</evidence>
<keyword evidence="6" id="KW-0460">Magnesium</keyword>
<dbReference type="PANTHER" id="PTHR23407">
    <property type="entry name" value="ATPASE INHIBITOR/5-FORMYLTETRAHYDROFOLATE CYCLO-LIGASE"/>
    <property type="match status" value="1"/>
</dbReference>
<dbReference type="PANTHER" id="PTHR23407:SF1">
    <property type="entry name" value="5-FORMYLTETRAHYDROFOLATE CYCLO-LIGASE"/>
    <property type="match status" value="1"/>
</dbReference>
<dbReference type="InterPro" id="IPR037171">
    <property type="entry name" value="NagB/RpiA_transferase-like"/>
</dbReference>
<evidence type="ECO:0000256" key="3">
    <source>
        <dbReference type="ARBA" id="ARBA00022840"/>
    </source>
</evidence>
<dbReference type="GO" id="GO:0046872">
    <property type="term" value="F:metal ion binding"/>
    <property type="evidence" value="ECO:0007669"/>
    <property type="project" value="UniProtKB-KW"/>
</dbReference>
<comment type="cofactor">
    <cofactor evidence="6">
        <name>Mg(2+)</name>
        <dbReference type="ChEBI" id="CHEBI:18420"/>
    </cofactor>
</comment>
<dbReference type="Pfam" id="PF01812">
    <property type="entry name" value="5-FTHF_cyc-lig"/>
    <property type="match status" value="1"/>
</dbReference>
<dbReference type="GO" id="GO:0005739">
    <property type="term" value="C:mitochondrion"/>
    <property type="evidence" value="ECO:0007669"/>
    <property type="project" value="TreeGrafter"/>
</dbReference>
<keyword evidence="6" id="KW-0479">Metal-binding</keyword>
<protein>
    <recommendedName>
        <fullName evidence="5 6">5-formyltetrahydrofolate cyclo-ligase</fullName>
        <ecNumber evidence="5 6">6.3.3.2</ecNumber>
    </recommendedName>
</protein>
<dbReference type="EC" id="6.3.3.2" evidence="5 6"/>
<dbReference type="FunFam" id="3.40.50.10420:FF:000007">
    <property type="entry name" value="5-formyltetrahydrofolate cyclo-ligase"/>
    <property type="match status" value="1"/>
</dbReference>
<dbReference type="STRING" id="1263082.A0A068RGF5"/>
<dbReference type="Gene3D" id="3.40.50.10420">
    <property type="entry name" value="NagB/RpiA/CoA transferase-like"/>
    <property type="match status" value="1"/>
</dbReference>
<sequence length="298" mass="34049">MNSAVVALKRALRKDIKAQLRSITPATLATESQQVVDRLLTLEEYRASKHVSVYISMPSGEVDTRAIIRDLLHSDKTCYVPRWTKDAMEMVKIKSWDEYLALPVNKWNIPEPPHDQVMENAFDKDGLDLIIVPAMGFDEERNRIGHGKGYYDKFIQNCHAWAKEHQRAAPKTVGLALNSQVLEKGRIPLEPTDQKIDCILTPTKVIHRFWYMSRCIAFGGDHNPYPYTWSLEGEQVQPQHVIQPQQSHVASQRDNSDFDLVLTYNLALETIVCCVGVTLLDNSRPWNLAFDYIRLCSA</sequence>
<dbReference type="InterPro" id="IPR024185">
    <property type="entry name" value="FTHF_cligase-like_sf"/>
</dbReference>
<dbReference type="InterPro" id="IPR002698">
    <property type="entry name" value="FTHF_cligase"/>
</dbReference>
<comment type="caution">
    <text evidence="7">The sequence shown here is derived from an EMBL/GenBank/DDBJ whole genome shotgun (WGS) entry which is preliminary data.</text>
</comment>
<reference evidence="7" key="1">
    <citation type="submission" date="2013-08" db="EMBL/GenBank/DDBJ databases">
        <title>Gene expansion shapes genome architecture in the human pathogen Lichtheimia corymbifera: an evolutionary genomics analysis in the ancient terrestrial Mucorales (Mucoromycotina).</title>
        <authorList>
            <person name="Schwartze V.U."/>
            <person name="Winter S."/>
            <person name="Shelest E."/>
            <person name="Marcet-Houben M."/>
            <person name="Horn F."/>
            <person name="Wehner S."/>
            <person name="Hoffmann K."/>
            <person name="Riege K."/>
            <person name="Sammeth M."/>
            <person name="Nowrousian M."/>
            <person name="Valiante V."/>
            <person name="Linde J."/>
            <person name="Jacobsen I.D."/>
            <person name="Marz M."/>
            <person name="Brakhage A.A."/>
            <person name="Gabaldon T."/>
            <person name="Bocker S."/>
            <person name="Voigt K."/>
        </authorList>
    </citation>
    <scope>NUCLEOTIDE SEQUENCE [LARGE SCALE GENOMIC DNA]</scope>
    <source>
        <strain evidence="7">FSU 9682</strain>
    </source>
</reference>
<dbReference type="EMBL" id="CBTN010000002">
    <property type="protein sequence ID" value="CDH49039.1"/>
    <property type="molecule type" value="Genomic_DNA"/>
</dbReference>
<dbReference type="VEuPathDB" id="FungiDB:LCOR_00800.1"/>
<evidence type="ECO:0000256" key="5">
    <source>
        <dbReference type="ARBA" id="ARBA00038966"/>
    </source>
</evidence>
<dbReference type="Proteomes" id="UP000027586">
    <property type="component" value="Unassembled WGS sequence"/>
</dbReference>